<dbReference type="InterPro" id="IPR053197">
    <property type="entry name" value="F-box_SCFL_complex_component"/>
</dbReference>
<dbReference type="Pfam" id="PF23622">
    <property type="entry name" value="LRR_At1g61320_AtMIF1"/>
    <property type="match status" value="1"/>
</dbReference>
<sequence length="362" mass="41954">MQEEQEGKRVRMIEDGRLDNLPESLQLHILSFLDTKEAVRMSLLSKQWFSLWTSMPVLHLNCSDFCRVEFDKFVNHVLRYRDHSAELNKLTFTCLHALSCPNYTLKKVLDYAFSHGVNHLKLSITCFDSRPFCLHTSSFDLLKTLKIKSQCYFSCTPFLSGSFKNLTVLHLKGSNIMNDDCEPFLLGFPMLEKLVLEGCYLGEILRVEALKLSDLTISCHGYFDRCECELRTPNLRFFKYTGWDFPRLETHDGLPVLDTVVIDLEGLCKLSEEKRRIDDLISLFRGVGNARSVTLSSRIARLLCLFEGNLEELDSPFCDLKCLKMDVRNMEEDEMLFGRRTVRRTQLIQMETAVKAYFQEVS</sequence>
<dbReference type="AlphaFoldDB" id="A0AA38VZ31"/>
<dbReference type="InterPro" id="IPR055357">
    <property type="entry name" value="LRR_At1g61320_AtMIF1"/>
</dbReference>
<evidence type="ECO:0000259" key="1">
    <source>
        <dbReference type="PROSITE" id="PS50181"/>
    </source>
</evidence>
<keyword evidence="3" id="KW-1185">Reference proteome</keyword>
<reference evidence="2" key="1">
    <citation type="submission" date="2023-03" db="EMBL/GenBank/DDBJ databases">
        <title>Chromosome-scale reference genome and RAD-based genetic map of yellow starthistle (Centaurea solstitialis) reveal putative structural variation and QTLs associated with invader traits.</title>
        <authorList>
            <person name="Reatini B."/>
            <person name="Cang F.A."/>
            <person name="Jiang Q."/>
            <person name="Mckibben M.T.W."/>
            <person name="Barker M.S."/>
            <person name="Rieseberg L.H."/>
            <person name="Dlugosch K.M."/>
        </authorList>
    </citation>
    <scope>NUCLEOTIDE SEQUENCE</scope>
    <source>
        <strain evidence="2">CAN-66</strain>
        <tissue evidence="2">Leaf</tissue>
    </source>
</reference>
<comment type="caution">
    <text evidence="2">The sequence shown here is derived from an EMBL/GenBank/DDBJ whole genome shotgun (WGS) entry which is preliminary data.</text>
</comment>
<proteinExistence type="predicted"/>
<dbReference type="SMART" id="SM00256">
    <property type="entry name" value="FBOX"/>
    <property type="match status" value="1"/>
</dbReference>
<name>A0AA38VZ31_9ASTR</name>
<feature type="domain" description="F-box" evidence="1">
    <location>
        <begin position="15"/>
        <end position="51"/>
    </location>
</feature>
<dbReference type="EMBL" id="JARYMX010000007">
    <property type="protein sequence ID" value="KAJ9540302.1"/>
    <property type="molecule type" value="Genomic_DNA"/>
</dbReference>
<dbReference type="InterPro" id="IPR036047">
    <property type="entry name" value="F-box-like_dom_sf"/>
</dbReference>
<organism evidence="2 3">
    <name type="scientific">Centaurea solstitialis</name>
    <name type="common">yellow star-thistle</name>
    <dbReference type="NCBI Taxonomy" id="347529"/>
    <lineage>
        <taxon>Eukaryota</taxon>
        <taxon>Viridiplantae</taxon>
        <taxon>Streptophyta</taxon>
        <taxon>Embryophyta</taxon>
        <taxon>Tracheophyta</taxon>
        <taxon>Spermatophyta</taxon>
        <taxon>Magnoliopsida</taxon>
        <taxon>eudicotyledons</taxon>
        <taxon>Gunneridae</taxon>
        <taxon>Pentapetalae</taxon>
        <taxon>asterids</taxon>
        <taxon>campanulids</taxon>
        <taxon>Asterales</taxon>
        <taxon>Asteraceae</taxon>
        <taxon>Carduoideae</taxon>
        <taxon>Cardueae</taxon>
        <taxon>Centaureinae</taxon>
        <taxon>Centaurea</taxon>
    </lineage>
</organism>
<gene>
    <name evidence="2" type="ORF">OSB04_026808</name>
</gene>
<protein>
    <recommendedName>
        <fullName evidence="1">F-box domain-containing protein</fullName>
    </recommendedName>
</protein>
<dbReference type="PANTHER" id="PTHR34223">
    <property type="entry name" value="OS11G0201299 PROTEIN"/>
    <property type="match status" value="1"/>
</dbReference>
<accession>A0AA38VZ31</accession>
<dbReference type="PROSITE" id="PS50181">
    <property type="entry name" value="FBOX"/>
    <property type="match status" value="1"/>
</dbReference>
<dbReference type="InterPro" id="IPR001810">
    <property type="entry name" value="F-box_dom"/>
</dbReference>
<dbReference type="Proteomes" id="UP001172457">
    <property type="component" value="Chromosome 7"/>
</dbReference>
<dbReference type="InterPro" id="IPR053781">
    <property type="entry name" value="F-box_AtFBL13-like"/>
</dbReference>
<dbReference type="CDD" id="cd22160">
    <property type="entry name" value="F-box_AtFBL13-like"/>
    <property type="match status" value="1"/>
</dbReference>
<dbReference type="Gene3D" id="3.80.10.10">
    <property type="entry name" value="Ribonuclease Inhibitor"/>
    <property type="match status" value="1"/>
</dbReference>
<dbReference type="SUPFAM" id="SSF81383">
    <property type="entry name" value="F-box domain"/>
    <property type="match status" value="1"/>
</dbReference>
<dbReference type="InterPro" id="IPR032675">
    <property type="entry name" value="LRR_dom_sf"/>
</dbReference>
<evidence type="ECO:0000313" key="3">
    <source>
        <dbReference type="Proteomes" id="UP001172457"/>
    </source>
</evidence>
<evidence type="ECO:0000313" key="2">
    <source>
        <dbReference type="EMBL" id="KAJ9540302.1"/>
    </source>
</evidence>
<dbReference type="Gene3D" id="1.20.1280.50">
    <property type="match status" value="1"/>
</dbReference>
<dbReference type="PANTHER" id="PTHR34223:SF51">
    <property type="entry name" value="OS06G0556300 PROTEIN"/>
    <property type="match status" value="1"/>
</dbReference>
<dbReference type="Pfam" id="PF00646">
    <property type="entry name" value="F-box"/>
    <property type="match status" value="1"/>
</dbReference>